<proteinExistence type="predicted"/>
<feature type="compositionally biased region" description="Polar residues" evidence="1">
    <location>
        <begin position="12"/>
        <end position="24"/>
    </location>
</feature>
<name>A0A1A9WNG4_9MUSC</name>
<evidence type="ECO:0000256" key="1">
    <source>
        <dbReference type="SAM" id="MobiDB-lite"/>
    </source>
</evidence>
<dbReference type="VEuPathDB" id="VectorBase:GBRI026083"/>
<accession>A0A1A9WNG4</accession>
<feature type="compositionally biased region" description="Polar residues" evidence="1">
    <location>
        <begin position="80"/>
        <end position="93"/>
    </location>
</feature>
<feature type="region of interest" description="Disordered" evidence="1">
    <location>
        <begin position="1"/>
        <end position="40"/>
    </location>
</feature>
<dbReference type="Proteomes" id="UP000091820">
    <property type="component" value="Unassembled WGS sequence"/>
</dbReference>
<protein>
    <submittedName>
        <fullName evidence="2">Uncharacterized protein</fullName>
    </submittedName>
</protein>
<sequence>MAPRNKSDPTKSHNQQNDTSGSQENADDKQETSNKKYSIIDWTKRFMRQSLNYEIETQIEKNEKNYYIINTDAKNRKVSNNYITTDSQNNGSPTIEDDNEEILDESEEGTEEPAKPGKPDKPKSESLPKRRKMIDWKKFFLPKSEDEDEEIDGFVLIKDPNAKKGKSLKWKLRKYFIANPELEAEKYREGDDIMIEDDFVFIEESEKVTEVSADIAFKESVIDFTAGSIETRFKDPFE</sequence>
<feature type="compositionally biased region" description="Basic and acidic residues" evidence="1">
    <location>
        <begin position="112"/>
        <end position="129"/>
    </location>
</feature>
<dbReference type="EnsemblMetazoa" id="GBRI026083-RA">
    <property type="protein sequence ID" value="GBRI026083-PA"/>
    <property type="gene ID" value="GBRI026083"/>
</dbReference>
<dbReference type="AlphaFoldDB" id="A0A1A9WNG4"/>
<reference evidence="3" key="1">
    <citation type="submission" date="2014-03" db="EMBL/GenBank/DDBJ databases">
        <authorList>
            <person name="Aksoy S."/>
            <person name="Warren W."/>
            <person name="Wilson R.K."/>
        </authorList>
    </citation>
    <scope>NUCLEOTIDE SEQUENCE [LARGE SCALE GENOMIC DNA]</scope>
    <source>
        <strain evidence="3">IAEA</strain>
    </source>
</reference>
<organism evidence="2 3">
    <name type="scientific">Glossina brevipalpis</name>
    <dbReference type="NCBI Taxonomy" id="37001"/>
    <lineage>
        <taxon>Eukaryota</taxon>
        <taxon>Metazoa</taxon>
        <taxon>Ecdysozoa</taxon>
        <taxon>Arthropoda</taxon>
        <taxon>Hexapoda</taxon>
        <taxon>Insecta</taxon>
        <taxon>Pterygota</taxon>
        <taxon>Neoptera</taxon>
        <taxon>Endopterygota</taxon>
        <taxon>Diptera</taxon>
        <taxon>Brachycera</taxon>
        <taxon>Muscomorpha</taxon>
        <taxon>Hippoboscoidea</taxon>
        <taxon>Glossinidae</taxon>
        <taxon>Glossina</taxon>
    </lineage>
</organism>
<feature type="region of interest" description="Disordered" evidence="1">
    <location>
        <begin position="80"/>
        <end position="129"/>
    </location>
</feature>
<feature type="compositionally biased region" description="Acidic residues" evidence="1">
    <location>
        <begin position="95"/>
        <end position="111"/>
    </location>
</feature>
<reference evidence="2" key="2">
    <citation type="submission" date="2020-05" db="UniProtKB">
        <authorList>
            <consortium name="EnsemblMetazoa"/>
        </authorList>
    </citation>
    <scope>IDENTIFICATION</scope>
    <source>
        <strain evidence="2">IAEA</strain>
    </source>
</reference>
<evidence type="ECO:0000313" key="2">
    <source>
        <dbReference type="EnsemblMetazoa" id="GBRI026083-PA"/>
    </source>
</evidence>
<keyword evidence="3" id="KW-1185">Reference proteome</keyword>
<evidence type="ECO:0000313" key="3">
    <source>
        <dbReference type="Proteomes" id="UP000091820"/>
    </source>
</evidence>
<feature type="compositionally biased region" description="Basic and acidic residues" evidence="1">
    <location>
        <begin position="1"/>
        <end position="11"/>
    </location>
</feature>